<dbReference type="Proteomes" id="UP000184480">
    <property type="component" value="Unassembled WGS sequence"/>
</dbReference>
<gene>
    <name evidence="1" type="ORF">SAMN05444362_11619</name>
</gene>
<dbReference type="RefSeq" id="WP_062182903.1">
    <property type="nucleotide sequence ID" value="NZ_BBXL01000019.1"/>
</dbReference>
<evidence type="ECO:0000313" key="2">
    <source>
        <dbReference type="Proteomes" id="UP000184480"/>
    </source>
</evidence>
<accession>A0A1M5HC61</accession>
<dbReference type="STRING" id="1346286.SAMN05444362_11619"/>
<dbReference type="OrthoDB" id="998140at2"/>
<organism evidence="1 2">
    <name type="scientific">Dysgonomonas macrotermitis</name>
    <dbReference type="NCBI Taxonomy" id="1346286"/>
    <lineage>
        <taxon>Bacteria</taxon>
        <taxon>Pseudomonadati</taxon>
        <taxon>Bacteroidota</taxon>
        <taxon>Bacteroidia</taxon>
        <taxon>Bacteroidales</taxon>
        <taxon>Dysgonomonadaceae</taxon>
        <taxon>Dysgonomonas</taxon>
    </lineage>
</organism>
<proteinExistence type="predicted"/>
<name>A0A1M5HC61_9BACT</name>
<evidence type="ECO:0000313" key="1">
    <source>
        <dbReference type="EMBL" id="SHG13527.1"/>
    </source>
</evidence>
<sequence>MKTDIYTKIVLTVIAIALSVIAFQNVNFVTTAKADTTAGAPAPLPATTQTAPVDVNITHIDGKKLWNREGDGILPIQIVYNYDR</sequence>
<protein>
    <submittedName>
        <fullName evidence="1">Uncharacterized protein</fullName>
    </submittedName>
</protein>
<dbReference type="EMBL" id="FQUC01000016">
    <property type="protein sequence ID" value="SHG13527.1"/>
    <property type="molecule type" value="Genomic_DNA"/>
</dbReference>
<reference evidence="2" key="1">
    <citation type="submission" date="2016-11" db="EMBL/GenBank/DDBJ databases">
        <authorList>
            <person name="Varghese N."/>
            <person name="Submissions S."/>
        </authorList>
    </citation>
    <scope>NUCLEOTIDE SEQUENCE [LARGE SCALE GENOMIC DNA]</scope>
    <source>
        <strain evidence="2">DSM 27370</strain>
    </source>
</reference>
<dbReference type="AlphaFoldDB" id="A0A1M5HC61"/>
<keyword evidence="2" id="KW-1185">Reference proteome</keyword>